<organism evidence="6">
    <name type="scientific">marine metagenome</name>
    <dbReference type="NCBI Taxonomy" id="408172"/>
    <lineage>
        <taxon>unclassified sequences</taxon>
        <taxon>metagenomes</taxon>
        <taxon>ecological metagenomes</taxon>
    </lineage>
</organism>
<dbReference type="InterPro" id="IPR009056">
    <property type="entry name" value="Cyt_c-like_dom"/>
</dbReference>
<accession>A0A381VAR3</accession>
<keyword evidence="1" id="KW-0349">Heme</keyword>
<dbReference type="NCBIfam" id="TIGR02604">
    <property type="entry name" value="Piru_Ver_Nterm"/>
    <property type="match status" value="1"/>
</dbReference>
<keyword evidence="3" id="KW-0408">Iron</keyword>
<dbReference type="InterPro" id="IPR016024">
    <property type="entry name" value="ARM-type_fold"/>
</dbReference>
<feature type="domain" description="Cytochrome c" evidence="5">
    <location>
        <begin position="1179"/>
        <end position="1285"/>
    </location>
</feature>
<evidence type="ECO:0000256" key="2">
    <source>
        <dbReference type="ARBA" id="ARBA00022723"/>
    </source>
</evidence>
<dbReference type="PROSITE" id="PS51007">
    <property type="entry name" value="CYTC"/>
    <property type="match status" value="1"/>
</dbReference>
<proteinExistence type="predicted"/>
<evidence type="ECO:0000256" key="3">
    <source>
        <dbReference type="ARBA" id="ARBA00023004"/>
    </source>
</evidence>
<sequence length="1297" mass="140736">VTLVSRFICFLLSSVALGQAQDFQKKNPPADPFSRPDFQALVRKADPLDAVESLKLFDVPDGFRMELVAASPDIGQPMNLAFDERGRLWVTSTLEYPYPAPLGQPGRDTIKLLEDTNGDGAYDKLTTFADGLNIPTGIYPYRDGVVAWSIPNIWFLRDTDGDGRADKREKLYGPLGFERDTHGMQSSFTRGLDGWLHLTHGFNNTTTVNAADGSSITMNSGNTYRVQLDGSSVQQFTFGQVNPFGMCLDSFGNFYTADCHSSPIYQLIRDAYYPSFGKPHDGMGFAPTVIRHTHNSSGLCGIVFNQDNHWPAEFRDNIFVGNVVTSRVNRDRIQWRGSSPKGTKLPDLIRTRDPWFRPVDLQFGPDGALYIADFYNRIIGHYEVRLDHPGRDRETGRIWRLVYNGLKSERLAKSVNLPAAPLEQAIAELASPLLARRMTATDYLADDVGQHAAAPLGQAMARAGAKPELKAHGAWVLHRLGQLDEATQLRLANDKSELVRVHARRIAAAQKNWTPKTTAMVLAGLHDSSPQVRRAAADALARQSHADHIRPLLTALGQAPATDGHLRHALRIALRNNLRAVDDPARFADLKNDPKNLRELMSVALSVNSPFAASLLLVNLHDVGIERGQLTIYLRHIARNAPPEGLNRLAALVQKQFPGNLDFQAELLLAINDGIVQRGLTPEQGVLAWAEKLAGELLAATEAVGTHWVAEPAKGVPPSGIPWIVQTRSIPASTPKWKNHPHPDHPTASPWIPQVRASNDGVTGLHYITSLPPGGESLTGVLRSVPFAMPAELTFFINGHRGFPNDPAHEKNFVRLVDAKTGGELHRVYPPRNDTGVPVRWRLDRPREVFVEVVDGDTGAAFAWLGVARFSVSLEMFRHADFLSSAAPGGEHLTGVLRSREFAVPSRLRFLIAGHGSHPGKPPNQKKYVQLVEAVTGRILQKTGCSSGETAQEIVWDLSAFTGRRARFEIVDRDTRGGFAWVAAGGFEPDIAPLPTMAPRYLAKRQLAAAQIARDLKLTTVLDAATGLATDPIAATAAREVAVSAILGNGNADQQASVASILEDGGQPRSLRLAVANGGAHLPVVRSRLAKALGQAPADLQLQFALALVRNRLGAKALLGIVKSGQAPAGLLLDPQIKSSFPKAAAQRVAALTADLPKPTADRERLIAERVAAFRETGGDAVSGRTTFATYCAACHQKGGEGGNIGPQLDGAGNRGVERLVEDILDPNRNVDVAFRYSIVKLKKGQTVLGLKRREVGESIVFADLAGAESSIAKADIASQEQTSRSLMPEALGQAIP</sequence>
<dbReference type="InterPro" id="IPR011989">
    <property type="entry name" value="ARM-like"/>
</dbReference>
<dbReference type="InterPro" id="IPR036909">
    <property type="entry name" value="Cyt_c-like_dom_sf"/>
</dbReference>
<dbReference type="SUPFAM" id="SSF46626">
    <property type="entry name" value="Cytochrome c"/>
    <property type="match status" value="1"/>
</dbReference>
<evidence type="ECO:0000313" key="6">
    <source>
        <dbReference type="EMBL" id="SVA37091.1"/>
    </source>
</evidence>
<protein>
    <recommendedName>
        <fullName evidence="5">Cytochrome c domain-containing protein</fullName>
    </recommendedName>
</protein>
<feature type="region of interest" description="Disordered" evidence="4">
    <location>
        <begin position="1277"/>
        <end position="1297"/>
    </location>
</feature>
<evidence type="ECO:0000256" key="1">
    <source>
        <dbReference type="ARBA" id="ARBA00022617"/>
    </source>
</evidence>
<dbReference type="Gene3D" id="1.25.10.10">
    <property type="entry name" value="Leucine-rich Repeat Variant"/>
    <property type="match status" value="1"/>
</dbReference>
<dbReference type="NCBIfam" id="TIGR02603">
    <property type="entry name" value="CxxCH_TIGR02603"/>
    <property type="match status" value="1"/>
</dbReference>
<dbReference type="InterPro" id="IPR055557">
    <property type="entry name" value="DUF7133"/>
</dbReference>
<dbReference type="Gene3D" id="2.120.10.30">
    <property type="entry name" value="TolB, C-terminal domain"/>
    <property type="match status" value="1"/>
</dbReference>
<feature type="non-terminal residue" evidence="6">
    <location>
        <position position="1297"/>
    </location>
</feature>
<dbReference type="Pfam" id="PF23500">
    <property type="entry name" value="DUF7133"/>
    <property type="match status" value="1"/>
</dbReference>
<dbReference type="InterPro" id="IPR013427">
    <property type="entry name" value="Haem-bd_dom_put"/>
</dbReference>
<dbReference type="GO" id="GO:0046872">
    <property type="term" value="F:metal ion binding"/>
    <property type="evidence" value="ECO:0007669"/>
    <property type="project" value="UniProtKB-KW"/>
</dbReference>
<feature type="non-terminal residue" evidence="6">
    <location>
        <position position="1"/>
    </location>
</feature>
<dbReference type="InterPro" id="IPR013428">
    <property type="entry name" value="Membrane-bound_put_N"/>
</dbReference>
<dbReference type="GO" id="GO:0020037">
    <property type="term" value="F:heme binding"/>
    <property type="evidence" value="ECO:0007669"/>
    <property type="project" value="InterPro"/>
</dbReference>
<dbReference type="SUPFAM" id="SSF48371">
    <property type="entry name" value="ARM repeat"/>
    <property type="match status" value="1"/>
</dbReference>
<dbReference type="SUPFAM" id="SSF50952">
    <property type="entry name" value="Soluble quinoprotein glucose dehydrogenase"/>
    <property type="match status" value="1"/>
</dbReference>
<name>A0A381VAR3_9ZZZZ</name>
<dbReference type="Gene3D" id="1.10.760.10">
    <property type="entry name" value="Cytochrome c-like domain"/>
    <property type="match status" value="1"/>
</dbReference>
<dbReference type="InterPro" id="IPR011041">
    <property type="entry name" value="Quinoprot_gluc/sorb_DH_b-prop"/>
</dbReference>
<dbReference type="PANTHER" id="PTHR33546:SF1">
    <property type="entry name" value="LARGE, MULTIFUNCTIONAL SECRETED PROTEIN"/>
    <property type="match status" value="1"/>
</dbReference>
<dbReference type="EMBL" id="UINC01008232">
    <property type="protein sequence ID" value="SVA37091.1"/>
    <property type="molecule type" value="Genomic_DNA"/>
</dbReference>
<dbReference type="InterPro" id="IPR011042">
    <property type="entry name" value="6-blade_b-propeller_TolB-like"/>
</dbReference>
<evidence type="ECO:0000256" key="4">
    <source>
        <dbReference type="SAM" id="MobiDB-lite"/>
    </source>
</evidence>
<gene>
    <name evidence="6" type="ORF">METZ01_LOCUS89945</name>
</gene>
<dbReference type="PANTHER" id="PTHR33546">
    <property type="entry name" value="LARGE, MULTIFUNCTIONAL SECRETED PROTEIN-RELATED"/>
    <property type="match status" value="1"/>
</dbReference>
<keyword evidence="2" id="KW-0479">Metal-binding</keyword>
<reference evidence="6" key="1">
    <citation type="submission" date="2018-05" db="EMBL/GenBank/DDBJ databases">
        <authorList>
            <person name="Lanie J.A."/>
            <person name="Ng W.-L."/>
            <person name="Kazmierczak K.M."/>
            <person name="Andrzejewski T.M."/>
            <person name="Davidsen T.M."/>
            <person name="Wayne K.J."/>
            <person name="Tettelin H."/>
            <person name="Glass J.I."/>
            <person name="Rusch D."/>
            <person name="Podicherti R."/>
            <person name="Tsui H.-C.T."/>
            <person name="Winkler M.E."/>
        </authorList>
    </citation>
    <scope>NUCLEOTIDE SEQUENCE</scope>
</reference>
<evidence type="ECO:0000259" key="5">
    <source>
        <dbReference type="PROSITE" id="PS51007"/>
    </source>
</evidence>
<dbReference type="Pfam" id="PF00034">
    <property type="entry name" value="Cytochrom_C"/>
    <property type="match status" value="1"/>
</dbReference>
<dbReference type="GO" id="GO:0009055">
    <property type="term" value="F:electron transfer activity"/>
    <property type="evidence" value="ECO:0007669"/>
    <property type="project" value="InterPro"/>
</dbReference>